<accession>A0A9W9FPY7</accession>
<protein>
    <recommendedName>
        <fullName evidence="1">Methyltransferase FkbM domain-containing protein</fullName>
    </recommendedName>
</protein>
<evidence type="ECO:0000313" key="3">
    <source>
        <dbReference type="Proteomes" id="UP001149074"/>
    </source>
</evidence>
<reference evidence="2" key="2">
    <citation type="journal article" date="2023" name="IMA Fungus">
        <title>Comparative genomic study of the Penicillium genus elucidates a diverse pangenome and 15 lateral gene transfer events.</title>
        <authorList>
            <person name="Petersen C."/>
            <person name="Sorensen T."/>
            <person name="Nielsen M.R."/>
            <person name="Sondergaard T.E."/>
            <person name="Sorensen J.L."/>
            <person name="Fitzpatrick D.A."/>
            <person name="Frisvad J.C."/>
            <person name="Nielsen K.L."/>
        </authorList>
    </citation>
    <scope>NUCLEOTIDE SEQUENCE</scope>
    <source>
        <strain evidence="2">IBT 30761</strain>
    </source>
</reference>
<evidence type="ECO:0000259" key="1">
    <source>
        <dbReference type="Pfam" id="PF05050"/>
    </source>
</evidence>
<proteinExistence type="predicted"/>
<dbReference type="AlphaFoldDB" id="A0A9W9FPY7"/>
<reference evidence="2" key="1">
    <citation type="submission" date="2022-11" db="EMBL/GenBank/DDBJ databases">
        <authorList>
            <person name="Petersen C."/>
        </authorList>
    </citation>
    <scope>NUCLEOTIDE SEQUENCE</scope>
    <source>
        <strain evidence="2">IBT 30761</strain>
    </source>
</reference>
<feature type="domain" description="Methyltransferase FkbM" evidence="1">
    <location>
        <begin position="47"/>
        <end position="212"/>
    </location>
</feature>
<sequence>MATEPINFEKISCYAQSQVEAEFIYKEIFEDHCYDLPNASISPFIIDAGANIGLMSLYMKQRYPSSKILAFEPAPDTFDILRRNLDLHNAGDLTYYPKLPGNSTLVPEEKQHIYGEAVRVHGQEAVDQLFGDTFKTAQEVDVKLQRLSHFLHNRSGIEAIDLLKIDVEGAELDVLRGLDDVHWCLIQNIILEGCEASGTRATIEELLKSKGFSFTREAAAWAPRDFYMLRAYRKVLVPMREQINPGLCTLPVGYDGEDGEWAVALGQDEGCTR</sequence>
<dbReference type="OrthoDB" id="5835829at2759"/>
<dbReference type="EMBL" id="JAPQKI010000004">
    <property type="protein sequence ID" value="KAJ5104258.1"/>
    <property type="molecule type" value="Genomic_DNA"/>
</dbReference>
<dbReference type="RefSeq" id="XP_056477638.1">
    <property type="nucleotide sequence ID" value="XM_056617281.1"/>
</dbReference>
<dbReference type="InterPro" id="IPR029063">
    <property type="entry name" value="SAM-dependent_MTases_sf"/>
</dbReference>
<organism evidence="2 3">
    <name type="scientific">Penicillium argentinense</name>
    <dbReference type="NCBI Taxonomy" id="1131581"/>
    <lineage>
        <taxon>Eukaryota</taxon>
        <taxon>Fungi</taxon>
        <taxon>Dikarya</taxon>
        <taxon>Ascomycota</taxon>
        <taxon>Pezizomycotina</taxon>
        <taxon>Eurotiomycetes</taxon>
        <taxon>Eurotiomycetidae</taxon>
        <taxon>Eurotiales</taxon>
        <taxon>Aspergillaceae</taxon>
        <taxon>Penicillium</taxon>
    </lineage>
</organism>
<gene>
    <name evidence="2" type="ORF">N7532_004787</name>
</gene>
<keyword evidence="3" id="KW-1185">Reference proteome</keyword>
<dbReference type="PANTHER" id="PTHR34203">
    <property type="entry name" value="METHYLTRANSFERASE, FKBM FAMILY PROTEIN"/>
    <property type="match status" value="1"/>
</dbReference>
<dbReference type="SUPFAM" id="SSF53335">
    <property type="entry name" value="S-adenosyl-L-methionine-dependent methyltransferases"/>
    <property type="match status" value="1"/>
</dbReference>
<dbReference type="Pfam" id="PF05050">
    <property type="entry name" value="Methyltransf_21"/>
    <property type="match status" value="1"/>
</dbReference>
<dbReference type="Proteomes" id="UP001149074">
    <property type="component" value="Unassembled WGS sequence"/>
</dbReference>
<comment type="caution">
    <text evidence="2">The sequence shown here is derived from an EMBL/GenBank/DDBJ whole genome shotgun (WGS) entry which is preliminary data.</text>
</comment>
<dbReference type="PANTHER" id="PTHR34203:SF15">
    <property type="entry name" value="SLL1173 PROTEIN"/>
    <property type="match status" value="1"/>
</dbReference>
<dbReference type="GeneID" id="81356260"/>
<dbReference type="InterPro" id="IPR006342">
    <property type="entry name" value="FkbM_mtfrase"/>
</dbReference>
<evidence type="ECO:0000313" key="2">
    <source>
        <dbReference type="EMBL" id="KAJ5104258.1"/>
    </source>
</evidence>
<name>A0A9W9FPY7_9EURO</name>
<dbReference type="InterPro" id="IPR052514">
    <property type="entry name" value="SAM-dependent_MTase"/>
</dbReference>
<dbReference type="Gene3D" id="3.40.50.150">
    <property type="entry name" value="Vaccinia Virus protein VP39"/>
    <property type="match status" value="1"/>
</dbReference>
<dbReference type="NCBIfam" id="TIGR01444">
    <property type="entry name" value="fkbM_fam"/>
    <property type="match status" value="1"/>
</dbReference>